<keyword evidence="1" id="KW-0472">Membrane</keyword>
<keyword evidence="3" id="KW-1185">Reference proteome</keyword>
<gene>
    <name evidence="2" type="primary">L692b</name>
</gene>
<organismHost>
    <name type="scientific">Acanthamoeba polyphaga</name>
    <name type="common">Amoeba</name>
    <dbReference type="NCBI Taxonomy" id="5757"/>
</organismHost>
<evidence type="ECO:0000313" key="3">
    <source>
        <dbReference type="Proteomes" id="UP000201519"/>
    </source>
</evidence>
<organism evidence="2 3">
    <name type="scientific">Acanthamoeba polyphaga mimivirus</name>
    <name type="common">APMV</name>
    <dbReference type="NCBI Taxonomy" id="212035"/>
    <lineage>
        <taxon>Viruses</taxon>
        <taxon>Varidnaviria</taxon>
        <taxon>Bamfordvirae</taxon>
        <taxon>Nucleocytoviricota</taxon>
        <taxon>Megaviricetes</taxon>
        <taxon>Imitervirales</taxon>
        <taxon>Mimiviridae</taxon>
        <taxon>Megamimivirinae</taxon>
        <taxon>Mimivirus</taxon>
        <taxon>Mimivirus bradfordmassiliense</taxon>
    </lineage>
</organism>
<evidence type="ECO:0000256" key="1">
    <source>
        <dbReference type="SAM" id="Phobius"/>
    </source>
</evidence>
<dbReference type="GeneID" id="9925343"/>
<feature type="transmembrane region" description="Helical" evidence="1">
    <location>
        <begin position="20"/>
        <end position="40"/>
    </location>
</feature>
<protein>
    <submittedName>
        <fullName evidence="2">Uncharacterized protein</fullName>
    </submittedName>
</protein>
<dbReference type="Proteomes" id="UP000201519">
    <property type="component" value="Segment"/>
</dbReference>
<proteinExistence type="predicted"/>
<name>E5L7Z1_MIMIV</name>
<sequence>MNSTFKSMSMFEMFDFPFKFFAEIIIMCKFMSCFISIHIHTHYCKISFIMIDKLEYKFLEFHSIYFNHDKLFLLTTN</sequence>
<keyword evidence="1" id="KW-1133">Transmembrane helix</keyword>
<keyword evidence="1" id="KW-0812">Transmembrane</keyword>
<reference evidence="2 3" key="1">
    <citation type="journal article" date="2011" name="Virol. J.">
        <title>Breaking the 1000-gene barrier for Mimivirus using ultra-deep genome and transcriptome sequencing.</title>
        <authorList>
            <person name="Legendre M."/>
            <person name="Santini S."/>
            <person name="Rico A."/>
            <person name="Abergel C."/>
            <person name="Claverie J.M."/>
        </authorList>
    </citation>
    <scope>NUCLEOTIDE SEQUENCE [LARGE SCALE GENOMIC DNA]</scope>
</reference>
<dbReference type="EMBL" id="HQ336222">
    <property type="protein sequence ID" value="ADQ48143.1"/>
    <property type="molecule type" value="Genomic_DNA"/>
</dbReference>
<evidence type="ECO:0000313" key="2">
    <source>
        <dbReference type="EMBL" id="ADQ48143.1"/>
    </source>
</evidence>
<accession>E5L7Z1</accession>
<dbReference type="KEGG" id="vg:9925343"/>
<dbReference type="RefSeq" id="YP_004021048.1">
    <property type="nucleotide sequence ID" value="NC_014649.1"/>
</dbReference>